<organism evidence="1 2">
    <name type="scientific">Ajellomyces capsulatus</name>
    <name type="common">Darling's disease fungus</name>
    <name type="synonym">Histoplasma capsulatum</name>
    <dbReference type="NCBI Taxonomy" id="5037"/>
    <lineage>
        <taxon>Eukaryota</taxon>
        <taxon>Fungi</taxon>
        <taxon>Dikarya</taxon>
        <taxon>Ascomycota</taxon>
        <taxon>Pezizomycotina</taxon>
        <taxon>Eurotiomycetes</taxon>
        <taxon>Eurotiomycetidae</taxon>
        <taxon>Onygenales</taxon>
        <taxon>Ajellomycetaceae</taxon>
        <taxon>Histoplasma</taxon>
    </lineage>
</organism>
<dbReference type="Proteomes" id="UP000663671">
    <property type="component" value="Chromosome 2"/>
</dbReference>
<accession>A0A8A1LYY3</accession>
<dbReference type="AlphaFoldDB" id="A0A8A1LYY3"/>
<evidence type="ECO:0000313" key="2">
    <source>
        <dbReference type="Proteomes" id="UP000663671"/>
    </source>
</evidence>
<sequence length="126" mass="14249">MSIFKSISRATMIGSLAALSCAPAIRRRLSIVSIHSIFPATLYRFQLQRESGLYDKRLQAYDAEVEDALEIADDGMVYPGITNTALNKNLTEFYSKYGIVTAAGEWMERNPYSEAFDDNSTDWIHR</sequence>
<dbReference type="EMBL" id="CP069109">
    <property type="protein sequence ID" value="QSS59406.1"/>
    <property type="molecule type" value="Genomic_DNA"/>
</dbReference>
<evidence type="ECO:0000313" key="1">
    <source>
        <dbReference type="EMBL" id="QSS59406.1"/>
    </source>
</evidence>
<dbReference type="VEuPathDB" id="FungiDB:I7I51_08841"/>
<reference evidence="1" key="1">
    <citation type="submission" date="2021-01" db="EMBL/GenBank/DDBJ databases">
        <title>Chromosome-level genome assembly of a human fungal pathogen reveals clustering of transcriptionally co-regulated genes.</title>
        <authorList>
            <person name="Voorhies M."/>
            <person name="Cohen S."/>
            <person name="Shea T.P."/>
            <person name="Petrus S."/>
            <person name="Munoz J.F."/>
            <person name="Poplawski S."/>
            <person name="Goldman W.E."/>
            <person name="Michael T."/>
            <person name="Cuomo C.A."/>
            <person name="Sil A."/>
            <person name="Beyhan S."/>
        </authorList>
    </citation>
    <scope>NUCLEOTIDE SEQUENCE</scope>
    <source>
        <strain evidence="1">WU24</strain>
    </source>
</reference>
<dbReference type="PROSITE" id="PS51257">
    <property type="entry name" value="PROKAR_LIPOPROTEIN"/>
    <property type="match status" value="1"/>
</dbReference>
<name>A0A8A1LYY3_AJECA</name>
<proteinExistence type="predicted"/>
<gene>
    <name evidence="1" type="ORF">I7I51_08841</name>
</gene>
<protein>
    <submittedName>
        <fullName evidence="1">Uncharacterized protein</fullName>
    </submittedName>
</protein>
<dbReference type="OrthoDB" id="10266325at2759"/>